<dbReference type="Proteomes" id="UP001174909">
    <property type="component" value="Unassembled WGS sequence"/>
</dbReference>
<evidence type="ECO:0000313" key="2">
    <source>
        <dbReference type="EMBL" id="CAI8049582.1"/>
    </source>
</evidence>
<dbReference type="InterPro" id="IPR006640">
    <property type="entry name" value="SprT-like_domain"/>
</dbReference>
<gene>
    <name evidence="2" type="ORF">GBAR_LOCUS27300</name>
</gene>
<evidence type="ECO:0000313" key="3">
    <source>
        <dbReference type="Proteomes" id="UP001174909"/>
    </source>
</evidence>
<accession>A0AA35TM68</accession>
<name>A0AA35TM68_GEOBA</name>
<protein>
    <recommendedName>
        <fullName evidence="1">SprT-like domain-containing protein</fullName>
    </recommendedName>
</protein>
<reference evidence="2" key="1">
    <citation type="submission" date="2023-03" db="EMBL/GenBank/DDBJ databases">
        <authorList>
            <person name="Steffen K."/>
            <person name="Cardenas P."/>
        </authorList>
    </citation>
    <scope>NUCLEOTIDE SEQUENCE</scope>
</reference>
<dbReference type="AlphaFoldDB" id="A0AA35TM68"/>
<comment type="caution">
    <text evidence="2">The sequence shown here is derived from an EMBL/GenBank/DDBJ whole genome shotgun (WGS) entry which is preliminary data.</text>
</comment>
<evidence type="ECO:0000259" key="1">
    <source>
        <dbReference type="Pfam" id="PF10263"/>
    </source>
</evidence>
<feature type="domain" description="SprT-like" evidence="1">
    <location>
        <begin position="32"/>
        <end position="110"/>
    </location>
</feature>
<dbReference type="Pfam" id="PF10263">
    <property type="entry name" value="SprT-like"/>
    <property type="match status" value="1"/>
</dbReference>
<organism evidence="2 3">
    <name type="scientific">Geodia barretti</name>
    <name type="common">Barrett's horny sponge</name>
    <dbReference type="NCBI Taxonomy" id="519541"/>
    <lineage>
        <taxon>Eukaryota</taxon>
        <taxon>Metazoa</taxon>
        <taxon>Porifera</taxon>
        <taxon>Demospongiae</taxon>
        <taxon>Heteroscleromorpha</taxon>
        <taxon>Tetractinellida</taxon>
        <taxon>Astrophorina</taxon>
        <taxon>Geodiidae</taxon>
        <taxon>Geodia</taxon>
    </lineage>
</organism>
<dbReference type="EMBL" id="CASHTH010003804">
    <property type="protein sequence ID" value="CAI8049582.1"/>
    <property type="molecule type" value="Genomic_DNA"/>
</dbReference>
<sequence>MLPTQSLPSWPAPKGVLLSDLTWVNDVAEKYQLDGLEIPAGSIVLERISATGGRCFCYPDGSWLIGLSHPRLQRSGRRGIEGILAHELLHAWLWSRHRYQGHGAVFEGHASVRGIPRWCSAFGEVVRLGPQQLALFDTWPPAPLPGR</sequence>
<keyword evidence="3" id="KW-1185">Reference proteome</keyword>
<dbReference type="GO" id="GO:0006974">
    <property type="term" value="P:DNA damage response"/>
    <property type="evidence" value="ECO:0007669"/>
    <property type="project" value="UniProtKB-ARBA"/>
</dbReference>
<proteinExistence type="predicted"/>